<evidence type="ECO:0000256" key="1">
    <source>
        <dbReference type="SAM" id="MobiDB-lite"/>
    </source>
</evidence>
<dbReference type="InterPro" id="IPR003870">
    <property type="entry name" value="DUF222"/>
</dbReference>
<dbReference type="Proteomes" id="UP001203761">
    <property type="component" value="Unassembled WGS sequence"/>
</dbReference>
<evidence type="ECO:0000259" key="2">
    <source>
        <dbReference type="Pfam" id="PF02720"/>
    </source>
</evidence>
<feature type="region of interest" description="Disordered" evidence="1">
    <location>
        <begin position="609"/>
        <end position="650"/>
    </location>
</feature>
<dbReference type="Pfam" id="PF02720">
    <property type="entry name" value="DUF222"/>
    <property type="match status" value="1"/>
</dbReference>
<accession>A0ABT0QY90</accession>
<evidence type="ECO:0000313" key="3">
    <source>
        <dbReference type="EMBL" id="MCL6422642.1"/>
    </source>
</evidence>
<evidence type="ECO:0000313" key="4">
    <source>
        <dbReference type="Proteomes" id="UP001203761"/>
    </source>
</evidence>
<sequence>FVAVEISDLSLNVNPARAITPASPLQAPAGRECCYDATTPPVLQDADMEFIDPAFVPEVPGPPAPPAARAPGSGRVAGAPAQAAGAFHADATDATDVGALAALLAHMPSEAGREALALLLGAVERAFTQSRSTAAPVVESAPGSAQEALATLGAFDQLRSALAALEATWQVEAESRIRAADAASGISPGMRGRGVAQEIALARRISPSASALSLGAARRVVESMPATLGNLFEGRLTERQLHVIGQRTDGAEPQICAALDAQLAAEPTVLEGLGPRRAAEVIAEMVHALDPSDSRARAQRAAQRRHVSLTPLADGMARVSAVLPAIDAVSVMSALRAGAESLRARGHEDHPRTIEADLLVSAVLEAATVFSDDTGEQSAGVLDLDEESFAQADEALAAHLAARDFASLPTSRLLSLAQRRRLQRLDVGVVITDRALLGREDDAESAYLVGYGAIPAHIITETLRGRPPGVRRGGGADRIGAASRDAREMPGQGAREESGLGAEDPDACVSAVYRRLYTHPRSGELVAMEATARAFPVGIQRMVRWRDRTCRTPWCNAAVRHLDHAQAHARGGPTSFANASGLCERCNLQKEIGAWEVAIAPVETDPGCGDAAGGGERTVQHWQSPNGAVGTSPTPRMEPRPCARSIGETS</sequence>
<proteinExistence type="predicted"/>
<feature type="domain" description="DUF222" evidence="2">
    <location>
        <begin position="187"/>
        <end position="345"/>
    </location>
</feature>
<keyword evidence="4" id="KW-1185">Reference proteome</keyword>
<feature type="compositionally biased region" description="Polar residues" evidence="1">
    <location>
        <begin position="620"/>
        <end position="634"/>
    </location>
</feature>
<name>A0ABT0QY90_9MICO</name>
<protein>
    <submittedName>
        <fullName evidence="3">13E12 repeat family protein</fullName>
    </submittedName>
</protein>
<feature type="non-terminal residue" evidence="3">
    <location>
        <position position="1"/>
    </location>
</feature>
<feature type="region of interest" description="Disordered" evidence="1">
    <location>
        <begin position="465"/>
        <end position="502"/>
    </location>
</feature>
<organism evidence="3 4">
    <name type="scientific">Brachybacterium equifaecis</name>
    <dbReference type="NCBI Taxonomy" id="2910770"/>
    <lineage>
        <taxon>Bacteria</taxon>
        <taxon>Bacillati</taxon>
        <taxon>Actinomycetota</taxon>
        <taxon>Actinomycetes</taxon>
        <taxon>Micrococcales</taxon>
        <taxon>Dermabacteraceae</taxon>
        <taxon>Brachybacterium</taxon>
    </lineage>
</organism>
<dbReference type="EMBL" id="JAKNCJ010000001">
    <property type="protein sequence ID" value="MCL6422642.1"/>
    <property type="molecule type" value="Genomic_DNA"/>
</dbReference>
<comment type="caution">
    <text evidence="3">The sequence shown here is derived from an EMBL/GenBank/DDBJ whole genome shotgun (WGS) entry which is preliminary data.</text>
</comment>
<reference evidence="3" key="1">
    <citation type="submission" date="2022-02" db="EMBL/GenBank/DDBJ databases">
        <authorList>
            <person name="Lee M."/>
            <person name="Kim S.-J."/>
            <person name="Jung M.-Y."/>
        </authorList>
    </citation>
    <scope>NUCLEOTIDE SEQUENCE</scope>
    <source>
        <strain evidence="3">JHP9</strain>
    </source>
</reference>
<gene>
    <name evidence="3" type="ORF">Bequi_04445</name>
</gene>
<feature type="compositionally biased region" description="Basic and acidic residues" evidence="1">
    <location>
        <begin position="484"/>
        <end position="498"/>
    </location>
</feature>